<dbReference type="InterPro" id="IPR037004">
    <property type="entry name" value="Exonuc_VII_ssu_sf"/>
</dbReference>
<organism evidence="8 9">
    <name type="scientific">[Clostridium] symbiosum ATCC 14940</name>
    <dbReference type="NCBI Taxonomy" id="411472"/>
    <lineage>
        <taxon>Bacteria</taxon>
        <taxon>Bacillati</taxon>
        <taxon>Bacillota</taxon>
        <taxon>Clostridia</taxon>
        <taxon>Lachnospirales</taxon>
        <taxon>Lachnospiraceae</taxon>
        <taxon>Otoolea</taxon>
    </lineage>
</organism>
<evidence type="ECO:0000256" key="2">
    <source>
        <dbReference type="ARBA" id="ARBA00022490"/>
    </source>
</evidence>
<keyword evidence="5 6" id="KW-0269">Exonuclease</keyword>
<accession>A0ABC9TXL7</accession>
<dbReference type="AlphaFoldDB" id="A0ABC9TXL7"/>
<dbReference type="EC" id="3.1.11.6" evidence="6"/>
<evidence type="ECO:0000256" key="1">
    <source>
        <dbReference type="ARBA" id="ARBA00009998"/>
    </source>
</evidence>
<keyword evidence="2 6" id="KW-0963">Cytoplasm</keyword>
<dbReference type="GO" id="GO:0008855">
    <property type="term" value="F:exodeoxyribonuclease VII activity"/>
    <property type="evidence" value="ECO:0007669"/>
    <property type="project" value="UniProtKB-UniRule"/>
</dbReference>
<dbReference type="GO" id="GO:0009318">
    <property type="term" value="C:exodeoxyribonuclease VII complex"/>
    <property type="evidence" value="ECO:0007669"/>
    <property type="project" value="UniProtKB-UniRule"/>
</dbReference>
<dbReference type="GO" id="GO:0006308">
    <property type="term" value="P:DNA catabolic process"/>
    <property type="evidence" value="ECO:0007669"/>
    <property type="project" value="UniProtKB-UniRule"/>
</dbReference>
<evidence type="ECO:0000313" key="9">
    <source>
        <dbReference type="Proteomes" id="UP000016491"/>
    </source>
</evidence>
<dbReference type="Pfam" id="PF02609">
    <property type="entry name" value="Exonuc_VII_S"/>
    <property type="match status" value="1"/>
</dbReference>
<comment type="catalytic activity">
    <reaction evidence="6">
        <text>Exonucleolytic cleavage in either 5'- to 3'- or 3'- to 5'-direction to yield nucleoside 5'-phosphates.</text>
        <dbReference type="EC" id="3.1.11.6"/>
    </reaction>
</comment>
<keyword evidence="4 6" id="KW-0378">Hydrolase</keyword>
<gene>
    <name evidence="6" type="primary">xseB</name>
    <name evidence="8" type="ORF">CLOSYM_02450</name>
</gene>
<comment type="function">
    <text evidence="6">Bidirectionally degrades single-stranded DNA into large acid-insoluble oligonucleotides, which are then degraded further into small acid-soluble oligonucleotides.</text>
</comment>
<comment type="subcellular location">
    <subcellularLocation>
        <location evidence="6">Cytoplasm</location>
    </subcellularLocation>
</comment>
<dbReference type="SUPFAM" id="SSF116842">
    <property type="entry name" value="XseB-like"/>
    <property type="match status" value="1"/>
</dbReference>
<evidence type="ECO:0000256" key="5">
    <source>
        <dbReference type="ARBA" id="ARBA00022839"/>
    </source>
</evidence>
<dbReference type="HAMAP" id="MF_00337">
    <property type="entry name" value="Exonuc_7_S"/>
    <property type="match status" value="1"/>
</dbReference>
<protein>
    <recommendedName>
        <fullName evidence="6">Exodeoxyribonuclease 7 small subunit</fullName>
        <ecNumber evidence="6">3.1.11.6</ecNumber>
    </recommendedName>
    <alternativeName>
        <fullName evidence="6">Exodeoxyribonuclease VII small subunit</fullName>
        <shortName evidence="6">Exonuclease VII small subunit</shortName>
    </alternativeName>
</protein>
<dbReference type="PANTHER" id="PTHR34137">
    <property type="entry name" value="EXODEOXYRIBONUCLEASE 7 SMALL SUBUNIT"/>
    <property type="match status" value="1"/>
</dbReference>
<dbReference type="Proteomes" id="UP000016491">
    <property type="component" value="Unassembled WGS sequence"/>
</dbReference>
<dbReference type="EMBL" id="AWSU01000191">
    <property type="protein sequence ID" value="ERI76710.1"/>
    <property type="molecule type" value="Genomic_DNA"/>
</dbReference>
<sequence>MVSQMDRNEKDEAVMNEAGETQEAPADKLSIEEIFTELDGIIRNLENGEVSLEDSFKYYEAGMKLVKTCGGKIDKVEKQILVLNGNNTEDVR</sequence>
<dbReference type="NCBIfam" id="TIGR01280">
    <property type="entry name" value="xseB"/>
    <property type="match status" value="1"/>
</dbReference>
<reference evidence="8 9" key="1">
    <citation type="submission" date="2013-07" db="EMBL/GenBank/DDBJ databases">
        <authorList>
            <person name="Weinstock G."/>
            <person name="Sodergren E."/>
            <person name="Wylie T."/>
            <person name="Fulton L."/>
            <person name="Fulton R."/>
            <person name="Fronick C."/>
            <person name="O'Laughlin M."/>
            <person name="Godfrey J."/>
            <person name="Miner T."/>
            <person name="Herter B."/>
            <person name="Appelbaum E."/>
            <person name="Cordes M."/>
            <person name="Lek S."/>
            <person name="Wollam A."/>
            <person name="Pepin K.H."/>
            <person name="Palsikar V.B."/>
            <person name="Mitreva M."/>
            <person name="Wilson R.K."/>
        </authorList>
    </citation>
    <scope>NUCLEOTIDE SEQUENCE [LARGE SCALE GENOMIC DNA]</scope>
    <source>
        <strain evidence="8 9">ATCC 14940</strain>
    </source>
</reference>
<evidence type="ECO:0000313" key="8">
    <source>
        <dbReference type="EMBL" id="ERI76710.1"/>
    </source>
</evidence>
<dbReference type="PANTHER" id="PTHR34137:SF1">
    <property type="entry name" value="EXODEOXYRIBONUCLEASE 7 SMALL SUBUNIT"/>
    <property type="match status" value="1"/>
</dbReference>
<name>A0ABC9TXL7_CLOSY</name>
<evidence type="ECO:0000256" key="6">
    <source>
        <dbReference type="HAMAP-Rule" id="MF_00337"/>
    </source>
</evidence>
<comment type="similarity">
    <text evidence="1 6">Belongs to the XseB family.</text>
</comment>
<dbReference type="Gene3D" id="1.10.287.1040">
    <property type="entry name" value="Exonuclease VII, small subunit"/>
    <property type="match status" value="1"/>
</dbReference>
<feature type="region of interest" description="Disordered" evidence="7">
    <location>
        <begin position="1"/>
        <end position="28"/>
    </location>
</feature>
<comment type="caution">
    <text evidence="8">The sequence shown here is derived from an EMBL/GenBank/DDBJ whole genome shotgun (WGS) entry which is preliminary data.</text>
</comment>
<keyword evidence="3 6" id="KW-0540">Nuclease</keyword>
<proteinExistence type="inferred from homology"/>
<dbReference type="InterPro" id="IPR003761">
    <property type="entry name" value="Exonuc_VII_S"/>
</dbReference>
<dbReference type="GO" id="GO:0005737">
    <property type="term" value="C:cytoplasm"/>
    <property type="evidence" value="ECO:0007669"/>
    <property type="project" value="UniProtKB-SubCell"/>
</dbReference>
<feature type="compositionally biased region" description="Basic and acidic residues" evidence="7">
    <location>
        <begin position="1"/>
        <end position="13"/>
    </location>
</feature>
<evidence type="ECO:0000256" key="7">
    <source>
        <dbReference type="SAM" id="MobiDB-lite"/>
    </source>
</evidence>
<evidence type="ECO:0000256" key="3">
    <source>
        <dbReference type="ARBA" id="ARBA00022722"/>
    </source>
</evidence>
<comment type="subunit">
    <text evidence="6">Heterooligomer composed of large and small subunits.</text>
</comment>
<evidence type="ECO:0000256" key="4">
    <source>
        <dbReference type="ARBA" id="ARBA00022801"/>
    </source>
</evidence>